<dbReference type="Proteomes" id="UP000224915">
    <property type="component" value="Unassembled WGS sequence"/>
</dbReference>
<feature type="compositionally biased region" description="Acidic residues" evidence="1">
    <location>
        <begin position="1393"/>
        <end position="1404"/>
    </location>
</feature>
<sequence length="1417" mass="152388">MTQDDQAGSEAPQEALETSHDQGPQGAAAPDVVDPTGVDGGAQAEATEATETDDVEDAQDGADAQESSADPVHEEGLEPAERLRRAVRHWQGLLAALGGESAMSDLDAISEVSLDLSSAHPGGLAQFLAGRPTRLGNLVREPSSSAQARRRARMVMEQALEHHQRYGVMATSAALGVVRWNEQVAADGARVQMRAPAYLQPLSIEAAPGTVDPVLTLHGSAALNPVVERALSSAGVDTEPLLVAPDQEKVWECLRQVRVCALEHLAESAVEEVIVAGSFAHPGQLVADDLAGSWLAGHPVIAALAGDPEARAVLDVPLPAFVREDRNPATERGVGDLDPAQQHALDAVAAGASLVIDSPPGALTAETIAAVVADAAASGRTVLHVPGTRRAAESLQAVMEGMGLRRLMLDASRGSSGDAHRVGDEITTALARELPAGEREGVHALRDEHRRLHGELRAQVEAWHRVNPTWNISPHRVIQELAALTSSRPAPANEVRLGADVLRRLRGDLREQARGELARAASLGAFVMRRPDSPWFGARLRDGAHAREVTERVQRLAVRTLPAMQQRMSVAASETGLRPARTMAEWLEQLRMLQGVRDALDVFRPVIFERSAADLVAATAPRGERDPQQAMPGSVRRRLRKQARDLLLPGRHVTDLHAELVAVQEQRQIWSHHCPGGGWPRLPGDMADLVAISEEAHACLMELDTALRGTLADRQTELEHIEFGVLSDHLLVLAHDESIVRAMPERIDALSALDSYGLGELVDDLARRRVPLELVAAEFDLAWWSSVLEQILAADPVLQRASQFSTEVTRWRDLDREHIASLVPPVAAAIVRHTRDVAVRNKEIARELFIEADAVRRGEMRLDLRGLRDRYAPVTAAVHPCWSVPAMMIPQVISHRDRVDLLILDSIQNLGVEQIVGAVGRARQVVVVADARRGGSGAVADLARVLPRVQLDADRGEREESLAAFLAHHGYEDALTCVPAPPGPSTVHLDLVEGTGLAVHGGVVESVPAEVERVVELVIEHALQRPDHSLAVVALNTRHAQRIRDAVAEAVAGSVAVESFFDPEAPEPFAVIDAEQCAGMRRDSVILAVGYGKTPHGRVIHQFGAISSPHGVSLLVDVLEAVRGSLVVTSCLGPQDLDPRRLRSPGSRLLQELLAFAAQGGRSPAAAHDREGTPDPLLVDLADRLWRMGLTVLADYGPPDGVRIPLVVGHPTLPERYGIAVLTDTEDYVATASLRVRDRHWVERLERRGWDVVMLTSLEVFLDPDAAARRVLDTVAARARRQGEMAPAAPVVVAPHLEVGAEDAETPAGGAAPEGVATGVAGAERDASEPDSSDPDARESDEPEDGATAMDITQAAVEEVEVTAGQPTSEEPSVPSVPSVPAPPVLPERAWEDSDQAWGDDPEDVDRLQRERPPHWE</sequence>
<reference evidence="2 3" key="1">
    <citation type="submission" date="2017-10" db="EMBL/GenBank/DDBJ databases">
        <title>Sequencing the genomes of 1000 actinobacteria strains.</title>
        <authorList>
            <person name="Klenk H.-P."/>
        </authorList>
    </citation>
    <scope>NUCLEOTIDE SEQUENCE [LARGE SCALE GENOMIC DNA]</scope>
    <source>
        <strain evidence="2 3">DSM 21801</strain>
    </source>
</reference>
<feature type="compositionally biased region" description="Low complexity" evidence="1">
    <location>
        <begin position="1367"/>
        <end position="1377"/>
    </location>
</feature>
<gene>
    <name evidence="2" type="ORF">ATL40_2103</name>
</gene>
<name>A0A2A9D2A4_9MICO</name>
<accession>A0A2A9D2A4</accession>
<proteinExistence type="predicted"/>
<dbReference type="OrthoDB" id="9757917at2"/>
<organism evidence="2 3">
    <name type="scientific">Serinibacter salmoneus</name>
    <dbReference type="NCBI Taxonomy" id="556530"/>
    <lineage>
        <taxon>Bacteria</taxon>
        <taxon>Bacillati</taxon>
        <taxon>Actinomycetota</taxon>
        <taxon>Actinomycetes</taxon>
        <taxon>Micrococcales</taxon>
        <taxon>Beutenbergiaceae</taxon>
        <taxon>Serinibacter</taxon>
    </lineage>
</organism>
<evidence type="ECO:0000313" key="2">
    <source>
        <dbReference type="EMBL" id="PFG20501.1"/>
    </source>
</evidence>
<feature type="compositionally biased region" description="Acidic residues" evidence="1">
    <location>
        <begin position="48"/>
        <end position="60"/>
    </location>
</feature>
<evidence type="ECO:0000313" key="3">
    <source>
        <dbReference type="Proteomes" id="UP000224915"/>
    </source>
</evidence>
<feature type="compositionally biased region" description="Basic and acidic residues" evidence="1">
    <location>
        <begin position="1405"/>
        <end position="1417"/>
    </location>
</feature>
<dbReference type="RefSeq" id="WP_098469463.1">
    <property type="nucleotide sequence ID" value="NZ_PDJD01000001.1"/>
</dbReference>
<dbReference type="EMBL" id="PDJD01000001">
    <property type="protein sequence ID" value="PFG20501.1"/>
    <property type="molecule type" value="Genomic_DNA"/>
</dbReference>
<protein>
    <recommendedName>
        <fullName evidence="4">AAA domain-containing protein</fullName>
    </recommendedName>
</protein>
<evidence type="ECO:0000256" key="1">
    <source>
        <dbReference type="SAM" id="MobiDB-lite"/>
    </source>
</evidence>
<keyword evidence="3" id="KW-1185">Reference proteome</keyword>
<comment type="caution">
    <text evidence="2">The sequence shown here is derived from an EMBL/GenBank/DDBJ whole genome shotgun (WGS) entry which is preliminary data.</text>
</comment>
<evidence type="ECO:0008006" key="4">
    <source>
        <dbReference type="Google" id="ProtNLM"/>
    </source>
</evidence>
<feature type="region of interest" description="Disordered" evidence="1">
    <location>
        <begin position="1321"/>
        <end position="1417"/>
    </location>
</feature>
<feature type="region of interest" description="Disordered" evidence="1">
    <location>
        <begin position="1"/>
        <end position="77"/>
    </location>
</feature>